<dbReference type="NCBIfam" id="NF040982">
    <property type="entry name" value="ComGD"/>
    <property type="match status" value="1"/>
</dbReference>
<gene>
    <name evidence="4" type="ORF">FHP05_02795</name>
</gene>
<name>A0A5C8P469_9BACI</name>
<keyword evidence="3" id="KW-1133">Transmembrane helix</keyword>
<dbReference type="SUPFAM" id="SSF54523">
    <property type="entry name" value="Pili subunits"/>
    <property type="match status" value="1"/>
</dbReference>
<dbReference type="PROSITE" id="PS00409">
    <property type="entry name" value="PROKAR_NTER_METHYL"/>
    <property type="match status" value="1"/>
</dbReference>
<keyword evidence="3" id="KW-0472">Membrane</keyword>
<evidence type="ECO:0000256" key="1">
    <source>
        <dbReference type="ARBA" id="ARBA00004241"/>
    </source>
</evidence>
<dbReference type="EMBL" id="VDUW01000001">
    <property type="protein sequence ID" value="TXL67966.1"/>
    <property type="molecule type" value="Genomic_DNA"/>
</dbReference>
<feature type="transmembrane region" description="Helical" evidence="3">
    <location>
        <begin position="6"/>
        <end position="27"/>
    </location>
</feature>
<dbReference type="Pfam" id="PF07963">
    <property type="entry name" value="N_methyl"/>
    <property type="match status" value="1"/>
</dbReference>
<proteinExistence type="predicted"/>
<keyword evidence="5" id="KW-1185">Reference proteome</keyword>
<dbReference type="Gene3D" id="3.30.700.10">
    <property type="entry name" value="Glycoprotein, Type 4 Pilin"/>
    <property type="match status" value="1"/>
</dbReference>
<reference evidence="4 5" key="1">
    <citation type="submission" date="2019-06" db="EMBL/GenBank/DDBJ databases">
        <title>Cerasibacillus sp. nov., isolated from maize field.</title>
        <authorList>
            <person name="Lin S.-Y."/>
            <person name="Tsai C.-F."/>
            <person name="Young C.-C."/>
        </authorList>
    </citation>
    <scope>NUCLEOTIDE SEQUENCE [LARGE SCALE GENOMIC DNA]</scope>
    <source>
        <strain evidence="4 5">CC-CFT480</strain>
    </source>
</reference>
<accession>A0A5C8P469</accession>
<dbReference type="OrthoDB" id="1653576at2"/>
<keyword evidence="2" id="KW-0178">Competence</keyword>
<dbReference type="RefSeq" id="WP_147665703.1">
    <property type="nucleotide sequence ID" value="NZ_VDUW01000001.1"/>
</dbReference>
<protein>
    <submittedName>
        <fullName evidence="4">Type II secretion system protein</fullName>
    </submittedName>
</protein>
<dbReference type="Proteomes" id="UP000321574">
    <property type="component" value="Unassembled WGS sequence"/>
</dbReference>
<dbReference type="AlphaFoldDB" id="A0A5C8P469"/>
<dbReference type="NCBIfam" id="TIGR02532">
    <property type="entry name" value="IV_pilin_GFxxxE"/>
    <property type="match status" value="1"/>
</dbReference>
<dbReference type="PIRSF" id="PIRSF021292">
    <property type="entry name" value="Competence_ComGD"/>
    <property type="match status" value="1"/>
</dbReference>
<evidence type="ECO:0000313" key="5">
    <source>
        <dbReference type="Proteomes" id="UP000321574"/>
    </source>
</evidence>
<dbReference type="GO" id="GO:0009986">
    <property type="term" value="C:cell surface"/>
    <property type="evidence" value="ECO:0007669"/>
    <property type="project" value="UniProtKB-SubCell"/>
</dbReference>
<evidence type="ECO:0000256" key="2">
    <source>
        <dbReference type="ARBA" id="ARBA00023287"/>
    </source>
</evidence>
<organism evidence="4 5">
    <name type="scientific">Cerasibacillus terrae</name>
    <dbReference type="NCBI Taxonomy" id="2498845"/>
    <lineage>
        <taxon>Bacteria</taxon>
        <taxon>Bacillati</taxon>
        <taxon>Bacillota</taxon>
        <taxon>Bacilli</taxon>
        <taxon>Bacillales</taxon>
        <taxon>Bacillaceae</taxon>
        <taxon>Cerasibacillus</taxon>
    </lineage>
</organism>
<dbReference type="InterPro" id="IPR045584">
    <property type="entry name" value="Pilin-like"/>
</dbReference>
<evidence type="ECO:0000256" key="3">
    <source>
        <dbReference type="SAM" id="Phobius"/>
    </source>
</evidence>
<dbReference type="GO" id="GO:0030420">
    <property type="term" value="P:establishment of competence for transformation"/>
    <property type="evidence" value="ECO:0007669"/>
    <property type="project" value="UniProtKB-KW"/>
</dbReference>
<keyword evidence="3" id="KW-0812">Transmembrane</keyword>
<evidence type="ECO:0000313" key="4">
    <source>
        <dbReference type="EMBL" id="TXL67966.1"/>
    </source>
</evidence>
<dbReference type="InterPro" id="IPR016785">
    <property type="entry name" value="ComGD"/>
</dbReference>
<sequence>MNDHRGFTLLEVLIVLSILSILITLSVPISKSLFEKQEEKQFLNTLESDILYIQNLSLGTRSRSTIEFHKDHYTIFKTRTEKPIIRYLPKNWQITYTTYKHFYFVNGTINKAGHILIQKNNENLQIVFPLGRGRGYIRE</sequence>
<comment type="subcellular location">
    <subcellularLocation>
        <location evidence="1">Cell surface</location>
    </subcellularLocation>
</comment>
<dbReference type="InterPro" id="IPR012902">
    <property type="entry name" value="N_methyl_site"/>
</dbReference>
<comment type="caution">
    <text evidence="4">The sequence shown here is derived from an EMBL/GenBank/DDBJ whole genome shotgun (WGS) entry which is preliminary data.</text>
</comment>